<dbReference type="EMBL" id="JPQT01000097">
    <property type="protein sequence ID" value="KFE52431.1"/>
    <property type="molecule type" value="Genomic_DNA"/>
</dbReference>
<reference evidence="2 3" key="1">
    <citation type="submission" date="2014-07" db="EMBL/GenBank/DDBJ databases">
        <title>Draft Genome Sequences of Environmental Pseudomonas syringae strains.</title>
        <authorList>
            <person name="Baltrus D.A."/>
            <person name="Berge O."/>
            <person name="Morris C."/>
        </authorList>
    </citation>
    <scope>NUCLEOTIDE SEQUENCE [LARGE SCALE GENOMIC DNA]</scope>
    <source>
        <strain evidence="2 3">CEB003</strain>
    </source>
</reference>
<organism evidence="2 3">
    <name type="scientific">Pseudomonas syringae</name>
    <dbReference type="NCBI Taxonomy" id="317"/>
    <lineage>
        <taxon>Bacteria</taxon>
        <taxon>Pseudomonadati</taxon>
        <taxon>Pseudomonadota</taxon>
        <taxon>Gammaproteobacteria</taxon>
        <taxon>Pseudomonadales</taxon>
        <taxon>Pseudomonadaceae</taxon>
        <taxon>Pseudomonas</taxon>
    </lineage>
</organism>
<feature type="region of interest" description="Disordered" evidence="1">
    <location>
        <begin position="34"/>
        <end position="58"/>
    </location>
</feature>
<dbReference type="PATRIC" id="fig|317.174.peg.1705"/>
<accession>A0A085VAG8</accession>
<protein>
    <submittedName>
        <fullName evidence="2">Uncharacterized protein</fullName>
    </submittedName>
</protein>
<evidence type="ECO:0000313" key="2">
    <source>
        <dbReference type="EMBL" id="KFE52431.1"/>
    </source>
</evidence>
<dbReference type="AlphaFoldDB" id="A0A085VAG8"/>
<name>A0A085VAG8_PSESX</name>
<comment type="caution">
    <text evidence="2">The sequence shown here is derived from an EMBL/GenBank/DDBJ whole genome shotgun (WGS) entry which is preliminary data.</text>
</comment>
<sequence>MTTELHVVPTNLDIRRQDEAEVIADQPSITMEPADTNVVDETPEYPLSAPMKPDDPERLSAQSKAETAGLVGEEISTYSEKSSREKLSFKLALGSALLVAVSMGVALGRRVSRSI</sequence>
<evidence type="ECO:0000256" key="1">
    <source>
        <dbReference type="SAM" id="MobiDB-lite"/>
    </source>
</evidence>
<dbReference type="Proteomes" id="UP000028643">
    <property type="component" value="Unassembled WGS sequence"/>
</dbReference>
<dbReference type="RefSeq" id="WP_047573688.1">
    <property type="nucleotide sequence ID" value="NZ_JPQT01000097.1"/>
</dbReference>
<proteinExistence type="predicted"/>
<gene>
    <name evidence="2" type="ORF">IV02_08340</name>
</gene>
<evidence type="ECO:0000313" key="3">
    <source>
        <dbReference type="Proteomes" id="UP000028643"/>
    </source>
</evidence>